<dbReference type="EMBL" id="CP003984">
    <property type="protein sequence ID" value="AII87946.1"/>
    <property type="molecule type" value="Genomic_DNA"/>
</dbReference>
<proteinExistence type="predicted"/>
<dbReference type="RefSeq" id="WP_044050570.1">
    <property type="nucleotide sequence ID" value="NZ_CP003984.1"/>
</dbReference>
<dbReference type="GO" id="GO:0016301">
    <property type="term" value="F:kinase activity"/>
    <property type="evidence" value="ECO:0007669"/>
    <property type="project" value="InterPro"/>
</dbReference>
<dbReference type="InterPro" id="IPR006083">
    <property type="entry name" value="PRK/URK"/>
</dbReference>
<dbReference type="SUPFAM" id="SSF52540">
    <property type="entry name" value="P-loop containing nucleoside triphosphate hydrolases"/>
    <property type="match status" value="1"/>
</dbReference>
<organism evidence="2 3">
    <name type="scientific">Planktomarina temperata RCA23</name>
    <dbReference type="NCBI Taxonomy" id="666509"/>
    <lineage>
        <taxon>Bacteria</taxon>
        <taxon>Pseudomonadati</taxon>
        <taxon>Pseudomonadota</taxon>
        <taxon>Alphaproteobacteria</taxon>
        <taxon>Rhodobacterales</taxon>
        <taxon>Paracoccaceae</taxon>
        <taxon>Planktomarina</taxon>
    </lineage>
</organism>
<dbReference type="Proteomes" id="UP000028680">
    <property type="component" value="Chromosome"/>
</dbReference>
<dbReference type="GeneID" id="93368061"/>
<dbReference type="AlphaFoldDB" id="A0AAN0RKS0"/>
<dbReference type="KEGG" id="ptp:RCA23_c24240"/>
<reference evidence="2 3" key="1">
    <citation type="journal article" date="2014" name="ISME J.">
        <title>Adaptation of an abundant Roseobacter RCA organism to pelagic systems revealed by genomic and transcriptomic analyses.</title>
        <authorList>
            <person name="Voget S."/>
            <person name="Wemheuer B."/>
            <person name="Brinkhoff T."/>
            <person name="Vollmers J."/>
            <person name="Dietrich S."/>
            <person name="Giebel H.A."/>
            <person name="Beardsley C."/>
            <person name="Sardemann C."/>
            <person name="Bakenhus I."/>
            <person name="Billerbeck S."/>
            <person name="Daniel R."/>
            <person name="Simon M."/>
        </authorList>
    </citation>
    <scope>NUCLEOTIDE SEQUENCE [LARGE SCALE GENOMIC DNA]</scope>
    <source>
        <strain evidence="2 3">RCA23</strain>
    </source>
</reference>
<dbReference type="InterPro" id="IPR027417">
    <property type="entry name" value="P-loop_NTPase"/>
</dbReference>
<dbReference type="Pfam" id="PF00485">
    <property type="entry name" value="PRK"/>
    <property type="match status" value="1"/>
</dbReference>
<gene>
    <name evidence="2" type="ORF">RCA23_c24240</name>
</gene>
<dbReference type="GO" id="GO:0005524">
    <property type="term" value="F:ATP binding"/>
    <property type="evidence" value="ECO:0007669"/>
    <property type="project" value="InterPro"/>
</dbReference>
<keyword evidence="3" id="KW-1185">Reference proteome</keyword>
<protein>
    <recommendedName>
        <fullName evidence="1">Phosphoribulokinase/uridine kinase domain-containing protein</fullName>
    </recommendedName>
</protein>
<dbReference type="Gene3D" id="3.40.50.300">
    <property type="entry name" value="P-loop containing nucleotide triphosphate hydrolases"/>
    <property type="match status" value="1"/>
</dbReference>
<name>A0AAN0RKS0_9RHOB</name>
<sequence length="204" mass="22054">MSAQISALLERVLQSPRRHVRRVIAIAGPPASGKSTLAAGLVAALQQAGVTSQLVPMDGFHLDNSVLTDRGILDRKGSPPSFDAIGLLRLVQVLGAAQELYYPVFDRARDLSIAGAGHIAPDCDTIVIEGNYLLMDAPIWRDMAGYWDLSIQLTCSDAELEARLIQRWLDHGLTPEAARIRAQSNDLPNARLVGQTALRADVVL</sequence>
<evidence type="ECO:0000313" key="3">
    <source>
        <dbReference type="Proteomes" id="UP000028680"/>
    </source>
</evidence>
<feature type="domain" description="Phosphoribulokinase/uridine kinase" evidence="1">
    <location>
        <begin position="23"/>
        <end position="164"/>
    </location>
</feature>
<evidence type="ECO:0000313" key="2">
    <source>
        <dbReference type="EMBL" id="AII87946.1"/>
    </source>
</evidence>
<dbReference type="PANTHER" id="PTHR10285">
    <property type="entry name" value="URIDINE KINASE"/>
    <property type="match status" value="1"/>
</dbReference>
<accession>A0AAN0RKS0</accession>
<evidence type="ECO:0000259" key="1">
    <source>
        <dbReference type="Pfam" id="PF00485"/>
    </source>
</evidence>